<dbReference type="NCBIfam" id="NF009467">
    <property type="entry name" value="PRK12826.1-3"/>
    <property type="match status" value="1"/>
</dbReference>
<dbReference type="FunFam" id="3.40.50.720:FF:000084">
    <property type="entry name" value="Short-chain dehydrogenase reductase"/>
    <property type="match status" value="1"/>
</dbReference>
<dbReference type="CDD" id="cd05233">
    <property type="entry name" value="SDR_c"/>
    <property type="match status" value="1"/>
</dbReference>
<dbReference type="NCBIfam" id="TIGR03971">
    <property type="entry name" value="SDR_subfam_1"/>
    <property type="match status" value="1"/>
</dbReference>
<dbReference type="InterPro" id="IPR036291">
    <property type="entry name" value="NAD(P)-bd_dom_sf"/>
</dbReference>
<evidence type="ECO:0000313" key="5">
    <source>
        <dbReference type="EMBL" id="SEB63078.1"/>
    </source>
</evidence>
<evidence type="ECO:0000313" key="6">
    <source>
        <dbReference type="Proteomes" id="UP000183561"/>
    </source>
</evidence>
<evidence type="ECO:0000256" key="2">
    <source>
        <dbReference type="ARBA" id="ARBA00023002"/>
    </source>
</evidence>
<gene>
    <name evidence="5" type="ORF">SAMN04490239_0962</name>
</gene>
<dbReference type="InterPro" id="IPR002347">
    <property type="entry name" value="SDR_fam"/>
</dbReference>
<dbReference type="PRINTS" id="PR00081">
    <property type="entry name" value="GDHRDH"/>
</dbReference>
<dbReference type="RefSeq" id="WP_072946513.1">
    <property type="nucleotide sequence ID" value="NZ_FNSV01000005.1"/>
</dbReference>
<accession>A0A1H4KY81</accession>
<dbReference type="Gene3D" id="3.40.50.720">
    <property type="entry name" value="NAD(P)-binding Rossmann-like Domain"/>
    <property type="match status" value="1"/>
</dbReference>
<keyword evidence="2" id="KW-0560">Oxidoreductase</keyword>
<dbReference type="AlphaFoldDB" id="A0A1H4KY81"/>
<dbReference type="PRINTS" id="PR00080">
    <property type="entry name" value="SDRFAMILY"/>
</dbReference>
<dbReference type="OrthoDB" id="5173603at2"/>
<dbReference type="InterPro" id="IPR023985">
    <property type="entry name" value="SDR_subfam_1"/>
</dbReference>
<sequence>MAGRMEGKVAFITGAARGQGRSHAVRLAEEGADIIAVDICETIPQLEGYYPGTTEDDLAETVKLVEKTGRRIVAEKADVRDIARLEQVVKQGVATLGGRLDAIIANAGIAIGNHWHGYSQDEWQVTIDINLTGVWNTVRASAPAMVDAGNGGSIVLVSSTNGMKAGPFAAPYNASKAGVTALAKTFAMELADHGIRANSIHPGPVDTPLGNRAGGGIQELDAENPGLLAMYSNWKKGNPAFMDPLEISNAILYLVSDESTWTTGLAMAVDGGTTVY</sequence>
<reference evidence="6" key="1">
    <citation type="submission" date="2016-10" db="EMBL/GenBank/DDBJ databases">
        <authorList>
            <person name="Varghese N."/>
            <person name="Submissions S."/>
        </authorList>
    </citation>
    <scope>NUCLEOTIDE SEQUENCE [LARGE SCALE GENOMIC DNA]</scope>
    <source>
        <strain evidence="6">DSM 44498</strain>
    </source>
</reference>
<proteinExistence type="inferred from homology"/>
<evidence type="ECO:0000256" key="4">
    <source>
        <dbReference type="RuleBase" id="RU000363"/>
    </source>
</evidence>
<name>A0A1H4KY81_9NOCA</name>
<dbReference type="PANTHER" id="PTHR24321:SF8">
    <property type="entry name" value="ESTRADIOL 17-BETA-DEHYDROGENASE 8-RELATED"/>
    <property type="match status" value="1"/>
</dbReference>
<evidence type="ECO:0000256" key="1">
    <source>
        <dbReference type="ARBA" id="ARBA00006484"/>
    </source>
</evidence>
<dbReference type="PANTHER" id="PTHR24321">
    <property type="entry name" value="DEHYDROGENASES, SHORT CHAIN"/>
    <property type="match status" value="1"/>
</dbReference>
<dbReference type="InterPro" id="IPR020904">
    <property type="entry name" value="Sc_DH/Rdtase_CS"/>
</dbReference>
<keyword evidence="6" id="KW-1185">Reference proteome</keyword>
<organism evidence="5 6">
    <name type="scientific">Rhodococcus koreensis</name>
    <dbReference type="NCBI Taxonomy" id="99653"/>
    <lineage>
        <taxon>Bacteria</taxon>
        <taxon>Bacillati</taxon>
        <taxon>Actinomycetota</taxon>
        <taxon>Actinomycetes</taxon>
        <taxon>Mycobacteriales</taxon>
        <taxon>Nocardiaceae</taxon>
        <taxon>Rhodococcus</taxon>
    </lineage>
</organism>
<comment type="similarity">
    <text evidence="1 4">Belongs to the short-chain dehydrogenases/reductases (SDR) family.</text>
</comment>
<dbReference type="GO" id="GO:0016491">
    <property type="term" value="F:oxidoreductase activity"/>
    <property type="evidence" value="ECO:0007669"/>
    <property type="project" value="UniProtKB-KW"/>
</dbReference>
<keyword evidence="3" id="KW-0520">NAD</keyword>
<dbReference type="PROSITE" id="PS00061">
    <property type="entry name" value="ADH_SHORT"/>
    <property type="match status" value="1"/>
</dbReference>
<evidence type="ECO:0000256" key="3">
    <source>
        <dbReference type="ARBA" id="ARBA00023027"/>
    </source>
</evidence>
<dbReference type="EMBL" id="FNSV01000005">
    <property type="protein sequence ID" value="SEB63078.1"/>
    <property type="molecule type" value="Genomic_DNA"/>
</dbReference>
<protein>
    <submittedName>
        <fullName evidence="5">SDR family mycofactocin-dependent oxidoreductase</fullName>
    </submittedName>
</protein>
<dbReference type="Proteomes" id="UP000183561">
    <property type="component" value="Unassembled WGS sequence"/>
</dbReference>
<dbReference type="SUPFAM" id="SSF51735">
    <property type="entry name" value="NAD(P)-binding Rossmann-fold domains"/>
    <property type="match status" value="1"/>
</dbReference>
<dbReference type="Pfam" id="PF00106">
    <property type="entry name" value="adh_short"/>
    <property type="match status" value="1"/>
</dbReference>